<accession>A0A081N6Y9</accession>
<comment type="caution">
    <text evidence="1">The sequence shown here is derived from an EMBL/GenBank/DDBJ whole genome shotgun (WGS) entry which is preliminary data.</text>
</comment>
<name>A0A081N6Y9_9GAMM</name>
<reference evidence="1 2" key="1">
    <citation type="submission" date="2014-06" db="EMBL/GenBank/DDBJ databases">
        <title>Whole Genome Sequences of Three Symbiotic Endozoicomonas Bacteria.</title>
        <authorList>
            <person name="Neave M.J."/>
            <person name="Apprill A."/>
            <person name="Voolstra C.R."/>
        </authorList>
    </citation>
    <scope>NUCLEOTIDE SEQUENCE [LARGE SCALE GENOMIC DNA]</scope>
    <source>
        <strain evidence="1 2">LMG 24815</strain>
    </source>
</reference>
<gene>
    <name evidence="1" type="ORF">GZ77_07230</name>
</gene>
<dbReference type="Proteomes" id="UP000028006">
    <property type="component" value="Unassembled WGS sequence"/>
</dbReference>
<dbReference type="InterPro" id="IPR006441">
    <property type="entry name" value="Phage_P2_GpN"/>
</dbReference>
<dbReference type="Pfam" id="PF05125">
    <property type="entry name" value="Phage_cap_P2"/>
    <property type="match status" value="1"/>
</dbReference>
<dbReference type="NCBIfam" id="TIGR01551">
    <property type="entry name" value="major_capsid_P2"/>
    <property type="match status" value="1"/>
</dbReference>
<keyword evidence="2" id="KW-1185">Reference proteome</keyword>
<proteinExistence type="predicted"/>
<dbReference type="RefSeq" id="WP_034873984.1">
    <property type="nucleotide sequence ID" value="NZ_JOKG01000002.1"/>
</dbReference>
<dbReference type="eggNOG" id="ENOG502Z7HY">
    <property type="taxonomic scope" value="Bacteria"/>
</dbReference>
<evidence type="ECO:0000313" key="2">
    <source>
        <dbReference type="Proteomes" id="UP000028006"/>
    </source>
</evidence>
<dbReference type="AlphaFoldDB" id="A0A081N6Y9"/>
<protein>
    <submittedName>
        <fullName evidence="1">Oxidoreductase</fullName>
    </submittedName>
</protein>
<evidence type="ECO:0000313" key="1">
    <source>
        <dbReference type="EMBL" id="KEQ14212.1"/>
    </source>
</evidence>
<sequence length="342" mass="38903">MKEPTRKAFNKILQGMAKAYGVDSVQRQFSVTPSKAQTLQDKIVEKSTFLQQINVIPVDEMEGENVLGGVPAPVSGRTDTSQDKRRQPRDVLALSAYPYKCYQTNSDVSIRYATLDAWAKFPDLFARFQRYVTERIANDRELVGWHGTHAAKDTDPEKFPLLEDVNKGWIQYMRENKSENILGEGGTTGEIRIGPGGDFEGLDEAISVLVSVIPKFLRKGLKAYIGDELVQYEKQRLYKAISLSPKEKTQATQSLMSFGGVDSWETPSNFPSRGLVITMPTNLSIYYQDGSWRRHLKEESEYDRWADYNSRNEAYTVETPEAFVGWEFDNVKLPEEWEEVPA</sequence>
<dbReference type="EMBL" id="JOKG01000002">
    <property type="protein sequence ID" value="KEQ14212.1"/>
    <property type="molecule type" value="Genomic_DNA"/>
</dbReference>
<organism evidence="1 2">
    <name type="scientific">Endozoicomonas montiporae</name>
    <dbReference type="NCBI Taxonomy" id="1027273"/>
    <lineage>
        <taxon>Bacteria</taxon>
        <taxon>Pseudomonadati</taxon>
        <taxon>Pseudomonadota</taxon>
        <taxon>Gammaproteobacteria</taxon>
        <taxon>Oceanospirillales</taxon>
        <taxon>Endozoicomonadaceae</taxon>
        <taxon>Endozoicomonas</taxon>
    </lineage>
</organism>